<name>A0ACC0UEE2_9AGAM</name>
<reference evidence="1" key="1">
    <citation type="submission" date="2021-03" db="EMBL/GenBank/DDBJ databases">
        <title>Evolutionary priming and transition to the ectomycorrhizal habit in an iconic lineage of mushroom-forming fungi: is preadaptation a requirement?</title>
        <authorList>
            <consortium name="DOE Joint Genome Institute"/>
            <person name="Looney B.P."/>
            <person name="Miyauchi S."/>
            <person name="Morin E."/>
            <person name="Drula E."/>
            <person name="Courty P.E."/>
            <person name="Chicoki N."/>
            <person name="Fauchery L."/>
            <person name="Kohler A."/>
            <person name="Kuo A."/>
            <person name="LaButti K."/>
            <person name="Pangilinan J."/>
            <person name="Lipzen A."/>
            <person name="Riley R."/>
            <person name="Andreopoulos W."/>
            <person name="He G."/>
            <person name="Johnson J."/>
            <person name="Barry K.W."/>
            <person name="Grigoriev I.V."/>
            <person name="Nagy L."/>
            <person name="Hibbett D."/>
            <person name="Henrissat B."/>
            <person name="Matheny P.B."/>
            <person name="Labbe J."/>
            <person name="Martin A.F."/>
        </authorList>
    </citation>
    <scope>NUCLEOTIDE SEQUENCE</scope>
    <source>
        <strain evidence="1">BPL698</strain>
    </source>
</reference>
<gene>
    <name evidence="1" type="ORF">F5148DRAFT_761013</name>
</gene>
<accession>A0ACC0UEE2</accession>
<protein>
    <submittedName>
        <fullName evidence="1">Uncharacterized protein</fullName>
    </submittedName>
</protein>
<sequence length="1027" mass="115286">MCGYEARAGRREKRRPIFAYFLAQPPLPPVYDNTGSHDSQYGVERGTRSGTSTAVLRRRFSKTQEREWAARIAQDVRKNERATDIVKRWLPAIALSNRREFCNFVPPLNDESFQLFVRFFWLVKAGERPRANQLLADGRRKWGLESRFHESIANRFLESGGDYALSNPSVSYYIRYPRAPTFKGKAAPAKARKISKIVGHKRSIDKRFSSTSSKRLAVAQPGSKEKRRLSAKARLTLQGKNAAPGQVKRVRMNKGVDVTGLEAGTSDLAGIPQDGRGMPPFPVVSDCSLVPGNGIMSRSIPVLAKTWPSTSSIRAEERALKRASMRTAKSSRKRRCSIHDSLSPRPTVNSQNVLRMTEDGAITKPDRDLVHTEAREVGFHVDGRYSLPPLAFDNAGTDVTEDVDDPFGCALEEYPGISSVGSGRERRVALPPRPLAPLPVIPPIWAQSRQEVCESLDSFRSFQGGVYHSNDTVKGYLLGAHSSSRDLFHHGGRLIISHGGGKAEALHAKNRRMEIQGPADQLEDDRSVRALLNNYKSGRPLVILADDKYALFPFDLTASGYTYVVLGLYWIAHAWAELQQVDENHSVVRYKFAFQWCEGQGDPWWQPRTEVSVATEDPNSQLRGDGPGVNTSEERKNSASESKALQYQITRYFCPDCKLKSLVVYQGAPMCLQPSCVAFFREYQTTEDFQRCTQTLSYSTELLQLRPANHLPVSADSLFPPSPSDVNTTSRPFAKGLHCRDCGRLSTRFKWECYECSYCHRVYEAPRFIFSHKDFWLQEQALKFFQHRVAEDSGIVIRELEFRSQAKGSALLQVQTFDLPHNRGHVHLIPGHPSVNMGANALFLDYQKQAASGEIQFRRWPLRAHKCRGQLLSNYFSQNTGAPYQYIGGAERTTPLEDGAKAVLDALALIKDRITTALGRDIPFNEVLSAAYMEKQKMTFHSDSERGLGPVVASLSLGSAAEMHFRLHSKYTFTEGHRKVAMSLLLRHGDVLVMEGAGVQEYYEHAVVPKNFRIVATARFISPENYT</sequence>
<organism evidence="1 2">
    <name type="scientific">Russula earlei</name>
    <dbReference type="NCBI Taxonomy" id="71964"/>
    <lineage>
        <taxon>Eukaryota</taxon>
        <taxon>Fungi</taxon>
        <taxon>Dikarya</taxon>
        <taxon>Basidiomycota</taxon>
        <taxon>Agaricomycotina</taxon>
        <taxon>Agaricomycetes</taxon>
        <taxon>Russulales</taxon>
        <taxon>Russulaceae</taxon>
        <taxon>Russula</taxon>
    </lineage>
</organism>
<evidence type="ECO:0000313" key="1">
    <source>
        <dbReference type="EMBL" id="KAI9509424.1"/>
    </source>
</evidence>
<dbReference type="EMBL" id="JAGFNK010000065">
    <property type="protein sequence ID" value="KAI9509424.1"/>
    <property type="molecule type" value="Genomic_DNA"/>
</dbReference>
<comment type="caution">
    <text evidence="1">The sequence shown here is derived from an EMBL/GenBank/DDBJ whole genome shotgun (WGS) entry which is preliminary data.</text>
</comment>
<proteinExistence type="predicted"/>
<keyword evidence="2" id="KW-1185">Reference proteome</keyword>
<dbReference type="Proteomes" id="UP001207468">
    <property type="component" value="Unassembled WGS sequence"/>
</dbReference>
<evidence type="ECO:0000313" key="2">
    <source>
        <dbReference type="Proteomes" id="UP001207468"/>
    </source>
</evidence>